<dbReference type="PIRSF" id="PIRSF018427">
    <property type="entry name" value="Isopntndiph_ism"/>
    <property type="match status" value="1"/>
</dbReference>
<organism evidence="12 13">
    <name type="scientific">Sphingobacterium olei</name>
    <dbReference type="NCBI Taxonomy" id="2571155"/>
    <lineage>
        <taxon>Bacteria</taxon>
        <taxon>Pseudomonadati</taxon>
        <taxon>Bacteroidota</taxon>
        <taxon>Sphingobacteriia</taxon>
        <taxon>Sphingobacteriales</taxon>
        <taxon>Sphingobacteriaceae</taxon>
        <taxon>Sphingobacterium</taxon>
    </lineage>
</organism>
<dbReference type="RefSeq" id="WP_136899903.1">
    <property type="nucleotide sequence ID" value="NZ_SUME01000001.1"/>
</dbReference>
<evidence type="ECO:0000256" key="8">
    <source>
        <dbReference type="ARBA" id="ARBA00023229"/>
    </source>
</evidence>
<evidence type="ECO:0000313" key="13">
    <source>
        <dbReference type="Proteomes" id="UP000306808"/>
    </source>
</evidence>
<dbReference type="InterPro" id="IPR000086">
    <property type="entry name" value="NUDIX_hydrolase_dom"/>
</dbReference>
<dbReference type="GO" id="GO:0046872">
    <property type="term" value="F:metal ion binding"/>
    <property type="evidence" value="ECO:0007669"/>
    <property type="project" value="UniProtKB-KW"/>
</dbReference>
<keyword evidence="4" id="KW-0963">Cytoplasm</keyword>
<keyword evidence="7" id="KW-0464">Manganese</keyword>
<dbReference type="HAMAP" id="MF_00202">
    <property type="entry name" value="Idi"/>
    <property type="match status" value="1"/>
</dbReference>
<dbReference type="NCBIfam" id="NF002995">
    <property type="entry name" value="PRK03759.1"/>
    <property type="match status" value="1"/>
</dbReference>
<dbReference type="SUPFAM" id="SSF55811">
    <property type="entry name" value="Nudix"/>
    <property type="match status" value="1"/>
</dbReference>
<dbReference type="CDD" id="cd02885">
    <property type="entry name" value="NUDIX_IPP_Isomerase"/>
    <property type="match status" value="1"/>
</dbReference>
<evidence type="ECO:0000256" key="5">
    <source>
        <dbReference type="ARBA" id="ARBA00022723"/>
    </source>
</evidence>
<sequence length="180" mass="21173">MERNKVVLVDRHDVAIGEMDKMDAHRLGVLHRAFSIFIFNTQGDMLIHQRAKGKYHGADLWTNACCSHPQWNEDIMESAKERLAYEMGISCTLEKCFSFIYNIPVENNLIEHEYDHVFLGYTNDEPNPNPAEIQNYRWVPLEQLEREVHTQPQHFTHWFKMALQRIAADFSSDSIVPRER</sequence>
<dbReference type="Proteomes" id="UP000306808">
    <property type="component" value="Unassembled WGS sequence"/>
</dbReference>
<keyword evidence="13" id="KW-1185">Reference proteome</keyword>
<dbReference type="InterPro" id="IPR011876">
    <property type="entry name" value="IsopentenylPP_isomerase_typ1"/>
</dbReference>
<dbReference type="PANTHER" id="PTHR10885:SF0">
    <property type="entry name" value="ISOPENTENYL-DIPHOSPHATE DELTA-ISOMERASE"/>
    <property type="match status" value="1"/>
</dbReference>
<dbReference type="PROSITE" id="PS51462">
    <property type="entry name" value="NUDIX"/>
    <property type="match status" value="1"/>
</dbReference>
<dbReference type="EMBL" id="SUME01000001">
    <property type="protein sequence ID" value="TJZ63359.1"/>
    <property type="molecule type" value="Genomic_DNA"/>
</dbReference>
<feature type="domain" description="Nudix hydrolase" evidence="11">
    <location>
        <begin position="29"/>
        <end position="161"/>
    </location>
</feature>
<dbReference type="InterPro" id="IPR015797">
    <property type="entry name" value="NUDIX_hydrolase-like_dom_sf"/>
</dbReference>
<evidence type="ECO:0000256" key="7">
    <source>
        <dbReference type="ARBA" id="ARBA00023211"/>
    </source>
</evidence>
<dbReference type="GO" id="GO:0005737">
    <property type="term" value="C:cytoplasm"/>
    <property type="evidence" value="ECO:0007669"/>
    <property type="project" value="TreeGrafter"/>
</dbReference>
<evidence type="ECO:0000256" key="9">
    <source>
        <dbReference type="ARBA" id="ARBA00023235"/>
    </source>
</evidence>
<comment type="caution">
    <text evidence="12">The sequence shown here is derived from an EMBL/GenBank/DDBJ whole genome shotgun (WGS) entry which is preliminary data.</text>
</comment>
<protein>
    <recommendedName>
        <fullName evidence="3 10">Isopentenyl-diphosphate delta-isomerase</fullName>
        <ecNumber evidence="3 10">5.3.3.2</ecNumber>
    </recommendedName>
</protein>
<dbReference type="Gene3D" id="3.90.79.10">
    <property type="entry name" value="Nucleoside Triphosphate Pyrophosphohydrolase"/>
    <property type="match status" value="1"/>
</dbReference>
<keyword evidence="8" id="KW-0414">Isoprene biosynthesis</keyword>
<gene>
    <name evidence="12" type="ORF">FAZ15_03510</name>
</gene>
<evidence type="ECO:0000256" key="4">
    <source>
        <dbReference type="ARBA" id="ARBA00022490"/>
    </source>
</evidence>
<evidence type="ECO:0000256" key="1">
    <source>
        <dbReference type="ARBA" id="ARBA00004826"/>
    </source>
</evidence>
<comment type="similarity">
    <text evidence="2">Belongs to the IPP isomerase type 1 family.</text>
</comment>
<evidence type="ECO:0000256" key="10">
    <source>
        <dbReference type="NCBIfam" id="TIGR02150"/>
    </source>
</evidence>
<evidence type="ECO:0000256" key="3">
    <source>
        <dbReference type="ARBA" id="ARBA00012057"/>
    </source>
</evidence>
<dbReference type="PANTHER" id="PTHR10885">
    <property type="entry name" value="ISOPENTENYL-DIPHOSPHATE DELTA-ISOMERASE"/>
    <property type="match status" value="1"/>
</dbReference>
<reference evidence="12 13" key="1">
    <citation type="submission" date="2019-04" db="EMBL/GenBank/DDBJ databases">
        <title>Sphingobacterium olei sp. nov., isolated from oil-contaminated soil.</title>
        <authorList>
            <person name="Liu B."/>
        </authorList>
    </citation>
    <scope>NUCLEOTIDE SEQUENCE [LARGE SCALE GENOMIC DNA]</scope>
    <source>
        <strain evidence="12 13">HAL-9</strain>
    </source>
</reference>
<dbReference type="UniPathway" id="UPA00059">
    <property type="reaction ID" value="UER00104"/>
</dbReference>
<dbReference type="EC" id="5.3.3.2" evidence="3 10"/>
<dbReference type="GO" id="GO:0004452">
    <property type="term" value="F:isopentenyl-diphosphate delta-isomerase activity"/>
    <property type="evidence" value="ECO:0007669"/>
    <property type="project" value="UniProtKB-UniRule"/>
</dbReference>
<dbReference type="AlphaFoldDB" id="A0A4U0P7K5"/>
<evidence type="ECO:0000259" key="11">
    <source>
        <dbReference type="PROSITE" id="PS51462"/>
    </source>
</evidence>
<evidence type="ECO:0000313" key="12">
    <source>
        <dbReference type="EMBL" id="TJZ63359.1"/>
    </source>
</evidence>
<evidence type="ECO:0000256" key="6">
    <source>
        <dbReference type="ARBA" id="ARBA00022842"/>
    </source>
</evidence>
<name>A0A4U0P7K5_9SPHI</name>
<dbReference type="OrthoDB" id="9809458at2"/>
<accession>A0A4U0P7K5</accession>
<proteinExistence type="inferred from homology"/>
<dbReference type="InterPro" id="IPR056375">
    <property type="entry name" value="Idi_bact"/>
</dbReference>
<keyword evidence="6" id="KW-0460">Magnesium</keyword>
<comment type="pathway">
    <text evidence="1">Isoprenoid biosynthesis; dimethylallyl diphosphate biosynthesis; dimethylallyl diphosphate from isopentenyl diphosphate: step 1/1.</text>
</comment>
<dbReference type="NCBIfam" id="TIGR02150">
    <property type="entry name" value="IPP_isom_1"/>
    <property type="match status" value="1"/>
</dbReference>
<dbReference type="Pfam" id="PF00293">
    <property type="entry name" value="NUDIX"/>
    <property type="match status" value="1"/>
</dbReference>
<dbReference type="GO" id="GO:0050992">
    <property type="term" value="P:dimethylallyl diphosphate biosynthetic process"/>
    <property type="evidence" value="ECO:0007669"/>
    <property type="project" value="UniProtKB-UniPathway"/>
</dbReference>
<dbReference type="GO" id="GO:0009240">
    <property type="term" value="P:isopentenyl diphosphate biosynthetic process"/>
    <property type="evidence" value="ECO:0007669"/>
    <property type="project" value="TreeGrafter"/>
</dbReference>
<keyword evidence="5" id="KW-0479">Metal-binding</keyword>
<evidence type="ECO:0000256" key="2">
    <source>
        <dbReference type="ARBA" id="ARBA00007579"/>
    </source>
</evidence>
<keyword evidence="9 12" id="KW-0413">Isomerase</keyword>